<evidence type="ECO:0000313" key="3">
    <source>
        <dbReference type="WBParaSite" id="Csp11.Scaffold629.g11548.t1"/>
    </source>
</evidence>
<name>A0A1I7TT93_9PELO</name>
<feature type="region of interest" description="Disordered" evidence="1">
    <location>
        <begin position="44"/>
        <end position="73"/>
    </location>
</feature>
<evidence type="ECO:0000313" key="2">
    <source>
        <dbReference type="Proteomes" id="UP000095282"/>
    </source>
</evidence>
<dbReference type="AlphaFoldDB" id="A0A1I7TT93"/>
<feature type="compositionally biased region" description="Basic and acidic residues" evidence="1">
    <location>
        <begin position="62"/>
        <end position="73"/>
    </location>
</feature>
<keyword evidence="2" id="KW-1185">Reference proteome</keyword>
<organism evidence="2 3">
    <name type="scientific">Caenorhabditis tropicalis</name>
    <dbReference type="NCBI Taxonomy" id="1561998"/>
    <lineage>
        <taxon>Eukaryota</taxon>
        <taxon>Metazoa</taxon>
        <taxon>Ecdysozoa</taxon>
        <taxon>Nematoda</taxon>
        <taxon>Chromadorea</taxon>
        <taxon>Rhabditida</taxon>
        <taxon>Rhabditina</taxon>
        <taxon>Rhabditomorpha</taxon>
        <taxon>Rhabditoidea</taxon>
        <taxon>Rhabditidae</taxon>
        <taxon>Peloderinae</taxon>
        <taxon>Caenorhabditis</taxon>
    </lineage>
</organism>
<reference evidence="3" key="1">
    <citation type="submission" date="2016-11" db="UniProtKB">
        <authorList>
            <consortium name="WormBaseParasite"/>
        </authorList>
    </citation>
    <scope>IDENTIFICATION</scope>
</reference>
<feature type="region of interest" description="Disordered" evidence="1">
    <location>
        <begin position="115"/>
        <end position="219"/>
    </location>
</feature>
<dbReference type="WBParaSite" id="Csp11.Scaffold629.g11548.t1">
    <property type="protein sequence ID" value="Csp11.Scaffold629.g11548.t1"/>
    <property type="gene ID" value="Csp11.Scaffold629.g11548"/>
</dbReference>
<sequence>MTELLHFLELELDAEPQFFDMTKSEKPEKTRLSDGTKFERFVEKGEIPELPIEEEEEADDLSDPRIGHLDEKGEIRVPVDENGNVVKGYEYLLKPVYIDIVDLGEDEFIPLKEESTGGKIDSIGRDSESNLNLPGRVDEESRRVSDNDFVSDPEDAKEGEYDDLPPEQQESLPKIPDLPKPDYTDSGESDEDLKPEDGDLDDGENDESNKPIGNNGEQF</sequence>
<proteinExistence type="predicted"/>
<dbReference type="eggNOG" id="ENOG502R15N">
    <property type="taxonomic scope" value="Eukaryota"/>
</dbReference>
<protein>
    <submittedName>
        <fullName evidence="3">Midasin</fullName>
    </submittedName>
</protein>
<feature type="compositionally biased region" description="Basic and acidic residues" evidence="1">
    <location>
        <begin position="136"/>
        <end position="146"/>
    </location>
</feature>
<feature type="compositionally biased region" description="Basic and acidic residues" evidence="1">
    <location>
        <begin position="115"/>
        <end position="128"/>
    </location>
</feature>
<accession>A0A1I7TT93</accession>
<dbReference type="Proteomes" id="UP000095282">
    <property type="component" value="Unplaced"/>
</dbReference>
<feature type="compositionally biased region" description="Acidic residues" evidence="1">
    <location>
        <begin position="51"/>
        <end position="61"/>
    </location>
</feature>
<evidence type="ECO:0000256" key="1">
    <source>
        <dbReference type="SAM" id="MobiDB-lite"/>
    </source>
</evidence>
<feature type="compositionally biased region" description="Acidic residues" evidence="1">
    <location>
        <begin position="185"/>
        <end position="206"/>
    </location>
</feature>